<dbReference type="PIRSF" id="PIRSF005739">
    <property type="entry name" value="O-mtase"/>
    <property type="match status" value="1"/>
</dbReference>
<proteinExistence type="predicted"/>
<dbReference type="InterPro" id="IPR001077">
    <property type="entry name" value="COMT_C"/>
</dbReference>
<name>A0A0D8L8W2_MORMO</name>
<evidence type="ECO:0000256" key="2">
    <source>
        <dbReference type="ARBA" id="ARBA00022679"/>
    </source>
</evidence>
<evidence type="ECO:0000313" key="6">
    <source>
        <dbReference type="EMBL" id="KJF77213.1"/>
    </source>
</evidence>
<evidence type="ECO:0000256" key="3">
    <source>
        <dbReference type="ARBA" id="ARBA00022691"/>
    </source>
</evidence>
<dbReference type="GO" id="GO:0008171">
    <property type="term" value="F:O-methyltransferase activity"/>
    <property type="evidence" value="ECO:0007669"/>
    <property type="project" value="InterPro"/>
</dbReference>
<feature type="domain" description="O-methyltransferase C-terminal" evidence="4">
    <location>
        <begin position="124"/>
        <end position="325"/>
    </location>
</feature>
<keyword evidence="1 6" id="KW-0489">Methyltransferase</keyword>
<evidence type="ECO:0000259" key="5">
    <source>
        <dbReference type="Pfam" id="PF08100"/>
    </source>
</evidence>
<sequence>MSYTEPDLMSPAEEQSVIRILNATLGLALPGCLRVAAELNIADHLAGGPLSVTTLAERTGSDPDNLRRILRMLALNGIFTGTDDDGYRLSPDAEFLRRDHPCSQRDAVLTLTDNTYWSTIGQLNESVRGELNFKKLFGKTFYEYQATKPNRDDSYNFPSGMSALSEMENYFVTRAYDFPSSCHIADIGGGEGSLLLRILRSDPTLTATLFDSPHVVSDKYLSQLGDDSRWSLDGGDFFKSVPQADMYLLKKVIFNQDDTNALAVLKNCRNAMKPDSKLLIIESVVHPETNPAAHYGMGILCMAILPGGGERTIPEFEALLAEAGLKINRLIPTECYISVLEVVAA</sequence>
<dbReference type="Gene3D" id="1.10.10.10">
    <property type="entry name" value="Winged helix-like DNA-binding domain superfamily/Winged helix DNA-binding domain"/>
    <property type="match status" value="1"/>
</dbReference>
<dbReference type="InterPro" id="IPR029063">
    <property type="entry name" value="SAM-dependent_MTases_sf"/>
</dbReference>
<evidence type="ECO:0000313" key="7">
    <source>
        <dbReference type="Proteomes" id="UP000032582"/>
    </source>
</evidence>
<dbReference type="SUPFAM" id="SSF53335">
    <property type="entry name" value="S-adenosyl-L-methionine-dependent methyltransferases"/>
    <property type="match status" value="1"/>
</dbReference>
<evidence type="ECO:0000259" key="4">
    <source>
        <dbReference type="Pfam" id="PF00891"/>
    </source>
</evidence>
<dbReference type="InterPro" id="IPR012967">
    <property type="entry name" value="COMT_dimerisation"/>
</dbReference>
<organism evidence="6 7">
    <name type="scientific">Morganella morganii</name>
    <name type="common">Proteus morganii</name>
    <dbReference type="NCBI Taxonomy" id="582"/>
    <lineage>
        <taxon>Bacteria</taxon>
        <taxon>Pseudomonadati</taxon>
        <taxon>Pseudomonadota</taxon>
        <taxon>Gammaproteobacteria</taxon>
        <taxon>Enterobacterales</taxon>
        <taxon>Morganellaceae</taxon>
        <taxon>Morganella</taxon>
    </lineage>
</organism>
<dbReference type="InterPro" id="IPR036388">
    <property type="entry name" value="WH-like_DNA-bd_sf"/>
</dbReference>
<feature type="domain" description="O-methyltransferase dimerisation" evidence="5">
    <location>
        <begin position="24"/>
        <end position="96"/>
    </location>
</feature>
<dbReference type="InterPro" id="IPR016461">
    <property type="entry name" value="COMT-like"/>
</dbReference>
<dbReference type="PROSITE" id="PS51683">
    <property type="entry name" value="SAM_OMT_II"/>
    <property type="match status" value="1"/>
</dbReference>
<keyword evidence="3" id="KW-0949">S-adenosyl-L-methionine</keyword>
<dbReference type="Gene3D" id="3.40.50.150">
    <property type="entry name" value="Vaccinia Virus protein VP39"/>
    <property type="match status" value="1"/>
</dbReference>
<gene>
    <name evidence="6" type="ORF">UA45_14135</name>
</gene>
<dbReference type="GO" id="GO:0032259">
    <property type="term" value="P:methylation"/>
    <property type="evidence" value="ECO:0007669"/>
    <property type="project" value="UniProtKB-KW"/>
</dbReference>
<protein>
    <submittedName>
        <fullName evidence="6">Methyltransferase</fullName>
    </submittedName>
</protein>
<dbReference type="GO" id="GO:0046983">
    <property type="term" value="F:protein dimerization activity"/>
    <property type="evidence" value="ECO:0007669"/>
    <property type="project" value="InterPro"/>
</dbReference>
<dbReference type="Pfam" id="PF00891">
    <property type="entry name" value="Methyltransf_2"/>
    <property type="match status" value="1"/>
</dbReference>
<dbReference type="Proteomes" id="UP000032582">
    <property type="component" value="Unassembled WGS sequence"/>
</dbReference>
<dbReference type="SUPFAM" id="SSF46785">
    <property type="entry name" value="Winged helix' DNA-binding domain"/>
    <property type="match status" value="1"/>
</dbReference>
<comment type="caution">
    <text evidence="6">The sequence shown here is derived from an EMBL/GenBank/DDBJ whole genome shotgun (WGS) entry which is preliminary data.</text>
</comment>
<evidence type="ECO:0000256" key="1">
    <source>
        <dbReference type="ARBA" id="ARBA00022603"/>
    </source>
</evidence>
<dbReference type="InterPro" id="IPR036390">
    <property type="entry name" value="WH_DNA-bd_sf"/>
</dbReference>
<keyword evidence="2 6" id="KW-0808">Transferase</keyword>
<dbReference type="PANTHER" id="PTHR43712:SF2">
    <property type="entry name" value="O-METHYLTRANSFERASE CICE"/>
    <property type="match status" value="1"/>
</dbReference>
<accession>A0A0D8L8W2</accession>
<dbReference type="AlphaFoldDB" id="A0A0D8L8W2"/>
<reference evidence="6 7" key="1">
    <citation type="submission" date="2015-02" db="EMBL/GenBank/DDBJ databases">
        <title>Whole genome shotgun sequencing of cultured foodborne pathogen.</title>
        <authorList>
            <person name="Timme R."/>
            <person name="Allard M.W."/>
            <person name="Strain E."/>
            <person name="Evans P.S."/>
            <person name="Brown E."/>
        </authorList>
    </citation>
    <scope>NUCLEOTIDE SEQUENCE [LARGE SCALE GENOMIC DNA]</scope>
    <source>
        <strain evidence="6 7">GCSL-TSO-24</strain>
    </source>
</reference>
<dbReference type="PATRIC" id="fig|582.24.peg.4466"/>
<dbReference type="PANTHER" id="PTHR43712">
    <property type="entry name" value="PUTATIVE (AFU_ORTHOLOGUE AFUA_4G14580)-RELATED"/>
    <property type="match status" value="1"/>
</dbReference>
<dbReference type="Pfam" id="PF08100">
    <property type="entry name" value="Dimerisation"/>
    <property type="match status" value="1"/>
</dbReference>
<dbReference type="EMBL" id="JZSH01000177">
    <property type="protein sequence ID" value="KJF77213.1"/>
    <property type="molecule type" value="Genomic_DNA"/>
</dbReference>